<reference evidence="1 2" key="1">
    <citation type="submission" date="2018-03" db="EMBL/GenBank/DDBJ databases">
        <title>Draft Genome Sequences of the Obligatory Marine Myxobacteria Enhygromyxa salina SWB005.</title>
        <authorList>
            <person name="Poehlein A."/>
            <person name="Moghaddam J.A."/>
            <person name="Harms H."/>
            <person name="Alanjari M."/>
            <person name="Koenig G.M."/>
            <person name="Daniel R."/>
            <person name="Schaeberle T.F."/>
        </authorList>
    </citation>
    <scope>NUCLEOTIDE SEQUENCE [LARGE SCALE GENOMIC DNA]</scope>
    <source>
        <strain evidence="1 2">SWB005</strain>
    </source>
</reference>
<dbReference type="AlphaFoldDB" id="A0A2S9XDU4"/>
<dbReference type="OrthoDB" id="9781616at2"/>
<dbReference type="PANTHER" id="PTHR36454:SF1">
    <property type="entry name" value="DUF1015 DOMAIN-CONTAINING PROTEIN"/>
    <property type="match status" value="1"/>
</dbReference>
<keyword evidence="2" id="KW-1185">Reference proteome</keyword>
<protein>
    <recommendedName>
        <fullName evidence="3">DUF1015 domain-containing protein</fullName>
    </recommendedName>
</protein>
<organism evidence="1 2">
    <name type="scientific">Enhygromyxa salina</name>
    <dbReference type="NCBI Taxonomy" id="215803"/>
    <lineage>
        <taxon>Bacteria</taxon>
        <taxon>Pseudomonadati</taxon>
        <taxon>Myxococcota</taxon>
        <taxon>Polyangia</taxon>
        <taxon>Nannocystales</taxon>
        <taxon>Nannocystaceae</taxon>
        <taxon>Enhygromyxa</taxon>
    </lineage>
</organism>
<dbReference type="RefSeq" id="WP_106395135.1">
    <property type="nucleotide sequence ID" value="NZ_PVNK01000261.1"/>
</dbReference>
<evidence type="ECO:0000313" key="1">
    <source>
        <dbReference type="EMBL" id="PRP91029.1"/>
    </source>
</evidence>
<gene>
    <name evidence="1" type="ORF">ENSA5_59420</name>
</gene>
<name>A0A2S9XDU4_9BACT</name>
<dbReference type="EMBL" id="PVNK01000261">
    <property type="protein sequence ID" value="PRP91029.1"/>
    <property type="molecule type" value="Genomic_DNA"/>
</dbReference>
<dbReference type="Pfam" id="PF06245">
    <property type="entry name" value="DUF1015"/>
    <property type="match status" value="1"/>
</dbReference>
<evidence type="ECO:0008006" key="3">
    <source>
        <dbReference type="Google" id="ProtNLM"/>
    </source>
</evidence>
<comment type="caution">
    <text evidence="1">The sequence shown here is derived from an EMBL/GenBank/DDBJ whole genome shotgun (WGS) entry which is preliminary data.</text>
</comment>
<accession>A0A2S9XDU4</accession>
<proteinExistence type="predicted"/>
<dbReference type="Proteomes" id="UP000237968">
    <property type="component" value="Unassembled WGS sequence"/>
</dbReference>
<dbReference type="PIRSF" id="PIRSF033563">
    <property type="entry name" value="UCP033563"/>
    <property type="match status" value="1"/>
</dbReference>
<evidence type="ECO:0000313" key="2">
    <source>
        <dbReference type="Proteomes" id="UP000237968"/>
    </source>
</evidence>
<sequence>MARIRAFKGLRYDSSKAGPLGDLLAPPYDVIDARQRAELAAASPHNCVHVILPEAPAGAEDPLAKYRAGAEAFARLEAEALIRDAEPSLYVYHQRFESEGQTYVRKGLVALIELTRFGQGPVLPHERTLAGPKLDRLELMRACDAHLELVFGLFPDPERRWQAAVEPALAEPDLELDWGGIHHQLWRVADPGVVATVEGILADKNIYIADGHHRYETMCSFRDELEAAGRGDAARWGMIYLSSLDDEGLVVLPTHRLVHGLASCELPALLEQLSPWFEITRAPMPNDAAALRQLLVDAGAERAAFALAVPGADALELVTLRPDFDPAAAGLGELPAALARLDVALLHELVLERGLGITKQAQADKTNIRYEKSTAAALAVARGSDPGDTQLVCFMNATPVRDVVAVCDSGEVMPQKSTFFYPKIPTGLVFRTIAGPGPTAD</sequence>
<dbReference type="InterPro" id="IPR008323">
    <property type="entry name" value="UCP033563"/>
</dbReference>
<dbReference type="PANTHER" id="PTHR36454">
    <property type="entry name" value="LMO2823 PROTEIN"/>
    <property type="match status" value="1"/>
</dbReference>